<dbReference type="SUPFAM" id="SSF102114">
    <property type="entry name" value="Radical SAM enzymes"/>
    <property type="match status" value="1"/>
</dbReference>
<dbReference type="CDD" id="cd01335">
    <property type="entry name" value="Radical_SAM"/>
    <property type="match status" value="1"/>
</dbReference>
<evidence type="ECO:0000256" key="5">
    <source>
        <dbReference type="ARBA" id="ARBA00023014"/>
    </source>
</evidence>
<dbReference type="InterPro" id="IPR013785">
    <property type="entry name" value="Aldolase_TIM"/>
</dbReference>
<organism evidence="7 8">
    <name type="scientific">Rhodovulum sulfidophilum</name>
    <name type="common">Rhodobacter sulfidophilus</name>
    <dbReference type="NCBI Taxonomy" id="35806"/>
    <lineage>
        <taxon>Bacteria</taxon>
        <taxon>Pseudomonadati</taxon>
        <taxon>Pseudomonadota</taxon>
        <taxon>Alphaproteobacteria</taxon>
        <taxon>Rhodobacterales</taxon>
        <taxon>Paracoccaceae</taxon>
        <taxon>Rhodovulum</taxon>
    </lineage>
</organism>
<dbReference type="SFLD" id="SFLDG01082">
    <property type="entry name" value="B12-binding_domain_containing"/>
    <property type="match status" value="1"/>
</dbReference>
<dbReference type="InterPro" id="IPR006638">
    <property type="entry name" value="Elp3/MiaA/NifB-like_rSAM"/>
</dbReference>
<proteinExistence type="predicted"/>
<dbReference type="KEGG" id="rsu:NHU_00565"/>
<dbReference type="InterPro" id="IPR026332">
    <property type="entry name" value="HutW"/>
</dbReference>
<protein>
    <submittedName>
        <fullName evidence="7">Coproporphyrinogen III oxidase</fullName>
    </submittedName>
</protein>
<evidence type="ECO:0000313" key="7">
    <source>
        <dbReference type="EMBL" id="BAQ67734.1"/>
    </source>
</evidence>
<evidence type="ECO:0000313" key="8">
    <source>
        <dbReference type="Proteomes" id="UP000064912"/>
    </source>
</evidence>
<reference evidence="7 8" key="1">
    <citation type="submission" date="2015-02" db="EMBL/GenBank/DDBJ databases">
        <title>Genome sequene of Rhodovulum sulfidophilum DSM 2351.</title>
        <authorList>
            <person name="Nagao N."/>
        </authorList>
    </citation>
    <scope>NUCLEOTIDE SEQUENCE [LARGE SCALE GENOMIC DNA]</scope>
    <source>
        <strain evidence="7 8">DSM 2351</strain>
    </source>
</reference>
<dbReference type="SFLD" id="SFLDG01065">
    <property type="entry name" value="anaerobic_coproporphyrinogen-I"/>
    <property type="match status" value="1"/>
</dbReference>
<keyword evidence="2" id="KW-0949">S-adenosyl-L-methionine</keyword>
<sequence>MTVQNVTPSDESRSDPFFARISDDPLADAFSGGIRAHAHGRVSAVPAEDVPALWDRLCETPRRGPTVAYVHVPFCENHCLFCGFYQNPWRREAGAPYVDAVLAQMQAGAAMAVQQGHPIRALYLGGGTPSALSARDLARLVGGLRETLPLSPDCEITLEGRIVSFGLEKARAAFDAGVNRVSLGVQSFDDRVRRRLGRKSTRSETLRFLEGLVAADCGAVVIDLIYGLPGQDRATFREDLRMAAALGLDGLDLYALKTIPGTPLLLAQEKGKLLPAAAHSLGHYYTDGCEEMDRAGWEPISTTHWRRGLRERNLYNADVKSGAACLAFGAGAGGNLHGHGYRLQPDLDAYAEATRQGGSALLAGLMRPSALAAVHNAIKAGMERGRLDPAPVDRALADCGHARRFEDLAAPLLAQWQEAGLMTAEPGALPLTLAGRFWQVAMTARLIAWTDQAVREDTSAKENAG</sequence>
<dbReference type="InterPro" id="IPR034505">
    <property type="entry name" value="Coproporphyrinogen-III_oxidase"/>
</dbReference>
<dbReference type="SFLD" id="SFLDF00311">
    <property type="entry name" value="heme_degradation_proteins_(Hut"/>
    <property type="match status" value="1"/>
</dbReference>
<accession>A0A0D6AZ72</accession>
<dbReference type="Pfam" id="PF04055">
    <property type="entry name" value="Radical_SAM"/>
    <property type="match status" value="1"/>
</dbReference>
<dbReference type="SFLD" id="SFLDS00029">
    <property type="entry name" value="Radical_SAM"/>
    <property type="match status" value="1"/>
</dbReference>
<dbReference type="PANTHER" id="PTHR13932">
    <property type="entry name" value="COPROPORPHYRINIGEN III OXIDASE"/>
    <property type="match status" value="1"/>
</dbReference>
<dbReference type="eggNOG" id="COG0635">
    <property type="taxonomic scope" value="Bacteria"/>
</dbReference>
<dbReference type="EMBL" id="AP014800">
    <property type="protein sequence ID" value="BAQ67734.1"/>
    <property type="molecule type" value="Genomic_DNA"/>
</dbReference>
<keyword evidence="4" id="KW-0408">Iron</keyword>
<dbReference type="Gene3D" id="3.20.20.70">
    <property type="entry name" value="Aldolase class I"/>
    <property type="match status" value="1"/>
</dbReference>
<dbReference type="Proteomes" id="UP000064912">
    <property type="component" value="Chromosome"/>
</dbReference>
<dbReference type="SMART" id="SM00729">
    <property type="entry name" value="Elp3"/>
    <property type="match status" value="1"/>
</dbReference>
<evidence type="ECO:0000256" key="2">
    <source>
        <dbReference type="ARBA" id="ARBA00022691"/>
    </source>
</evidence>
<name>A0A0D6AZ72_RHOSU</name>
<dbReference type="InterPro" id="IPR007197">
    <property type="entry name" value="rSAM"/>
</dbReference>
<dbReference type="GO" id="GO:0005737">
    <property type="term" value="C:cytoplasm"/>
    <property type="evidence" value="ECO:0007669"/>
    <property type="project" value="TreeGrafter"/>
</dbReference>
<gene>
    <name evidence="7" type="ORF">NHU_00565</name>
</gene>
<feature type="domain" description="Radical SAM core" evidence="6">
    <location>
        <begin position="60"/>
        <end position="318"/>
    </location>
</feature>
<dbReference type="InterPro" id="IPR058240">
    <property type="entry name" value="rSAM_sf"/>
</dbReference>
<dbReference type="GO" id="GO:0003824">
    <property type="term" value="F:catalytic activity"/>
    <property type="evidence" value="ECO:0007669"/>
    <property type="project" value="InterPro"/>
</dbReference>
<keyword evidence="5" id="KW-0411">Iron-sulfur</keyword>
<evidence type="ECO:0000256" key="3">
    <source>
        <dbReference type="ARBA" id="ARBA00022723"/>
    </source>
</evidence>
<evidence type="ECO:0000259" key="6">
    <source>
        <dbReference type="PROSITE" id="PS51918"/>
    </source>
</evidence>
<dbReference type="PANTHER" id="PTHR13932:SF9">
    <property type="entry name" value="COPROPORPHYRINOGEN III OXIDASE"/>
    <property type="match status" value="1"/>
</dbReference>
<comment type="cofactor">
    <cofactor evidence="1">
        <name>[4Fe-4S] cluster</name>
        <dbReference type="ChEBI" id="CHEBI:49883"/>
    </cofactor>
</comment>
<evidence type="ECO:0000256" key="4">
    <source>
        <dbReference type="ARBA" id="ARBA00023004"/>
    </source>
</evidence>
<dbReference type="GO" id="GO:0046872">
    <property type="term" value="F:metal ion binding"/>
    <property type="evidence" value="ECO:0007669"/>
    <property type="project" value="UniProtKB-KW"/>
</dbReference>
<dbReference type="PATRIC" id="fig|35806.4.peg.581"/>
<dbReference type="GO" id="GO:0051539">
    <property type="term" value="F:4 iron, 4 sulfur cluster binding"/>
    <property type="evidence" value="ECO:0007669"/>
    <property type="project" value="TreeGrafter"/>
</dbReference>
<evidence type="ECO:0000256" key="1">
    <source>
        <dbReference type="ARBA" id="ARBA00001966"/>
    </source>
</evidence>
<dbReference type="PROSITE" id="PS51918">
    <property type="entry name" value="RADICAL_SAM"/>
    <property type="match status" value="1"/>
</dbReference>
<dbReference type="GO" id="GO:0006779">
    <property type="term" value="P:porphyrin-containing compound biosynthetic process"/>
    <property type="evidence" value="ECO:0007669"/>
    <property type="project" value="TreeGrafter"/>
</dbReference>
<dbReference type="AlphaFoldDB" id="A0A0D6AZ72"/>
<dbReference type="NCBIfam" id="TIGR04107">
    <property type="entry name" value="rSAM_HutW"/>
    <property type="match status" value="1"/>
</dbReference>
<keyword evidence="3" id="KW-0479">Metal-binding</keyword>